<keyword evidence="1" id="KW-0732">Signal</keyword>
<feature type="signal peptide" evidence="1">
    <location>
        <begin position="1"/>
        <end position="17"/>
    </location>
</feature>
<organism evidence="2 3">
    <name type="scientific">Rhizoclosmatium globosum</name>
    <dbReference type="NCBI Taxonomy" id="329046"/>
    <lineage>
        <taxon>Eukaryota</taxon>
        <taxon>Fungi</taxon>
        <taxon>Fungi incertae sedis</taxon>
        <taxon>Chytridiomycota</taxon>
        <taxon>Chytridiomycota incertae sedis</taxon>
        <taxon>Chytridiomycetes</taxon>
        <taxon>Chytridiales</taxon>
        <taxon>Chytriomycetaceae</taxon>
        <taxon>Rhizoclosmatium</taxon>
    </lineage>
</organism>
<name>A0A1Y2CIM4_9FUNG</name>
<evidence type="ECO:0000256" key="1">
    <source>
        <dbReference type="SAM" id="SignalP"/>
    </source>
</evidence>
<dbReference type="AlphaFoldDB" id="A0A1Y2CIM4"/>
<dbReference type="EMBL" id="MCGO01000015">
    <property type="protein sequence ID" value="ORY46796.1"/>
    <property type="molecule type" value="Genomic_DNA"/>
</dbReference>
<feature type="chain" id="PRO_5013163975" evidence="1">
    <location>
        <begin position="18"/>
        <end position="75"/>
    </location>
</feature>
<comment type="caution">
    <text evidence="2">The sequence shown here is derived from an EMBL/GenBank/DDBJ whole genome shotgun (WGS) entry which is preliminary data.</text>
</comment>
<proteinExistence type="predicted"/>
<accession>A0A1Y2CIM4</accession>
<evidence type="ECO:0000313" key="2">
    <source>
        <dbReference type="EMBL" id="ORY46796.1"/>
    </source>
</evidence>
<dbReference type="OrthoDB" id="10283083at2759"/>
<sequence length="75" mass="8170">MTHLLHLLSFVATAALAWKSPAFVINETYAGFPSFVPRVQWGANWGYCGELSFISSGLLLGQYVSQYDARGAATN</sequence>
<dbReference type="Proteomes" id="UP000193642">
    <property type="component" value="Unassembled WGS sequence"/>
</dbReference>
<keyword evidence="3" id="KW-1185">Reference proteome</keyword>
<gene>
    <name evidence="2" type="ORF">BCR33DRAFT_715229</name>
</gene>
<evidence type="ECO:0000313" key="3">
    <source>
        <dbReference type="Proteomes" id="UP000193642"/>
    </source>
</evidence>
<reference evidence="2 3" key="1">
    <citation type="submission" date="2016-07" db="EMBL/GenBank/DDBJ databases">
        <title>Pervasive Adenine N6-methylation of Active Genes in Fungi.</title>
        <authorList>
            <consortium name="DOE Joint Genome Institute"/>
            <person name="Mondo S.J."/>
            <person name="Dannebaum R.O."/>
            <person name="Kuo R.C."/>
            <person name="Labutti K."/>
            <person name="Haridas S."/>
            <person name="Kuo A."/>
            <person name="Salamov A."/>
            <person name="Ahrendt S.R."/>
            <person name="Lipzen A."/>
            <person name="Sullivan W."/>
            <person name="Andreopoulos W.B."/>
            <person name="Clum A."/>
            <person name="Lindquist E."/>
            <person name="Daum C."/>
            <person name="Ramamoorthy G.K."/>
            <person name="Gryganskyi A."/>
            <person name="Culley D."/>
            <person name="Magnuson J.K."/>
            <person name="James T.Y."/>
            <person name="O'Malley M.A."/>
            <person name="Stajich J.E."/>
            <person name="Spatafora J.W."/>
            <person name="Visel A."/>
            <person name="Grigoriev I.V."/>
        </authorList>
    </citation>
    <scope>NUCLEOTIDE SEQUENCE [LARGE SCALE GENOMIC DNA]</scope>
    <source>
        <strain evidence="2 3">JEL800</strain>
    </source>
</reference>
<protein>
    <submittedName>
        <fullName evidence="2">Uncharacterized protein</fullName>
    </submittedName>
</protein>